<dbReference type="GO" id="GO:0030036">
    <property type="term" value="P:actin cytoskeleton organization"/>
    <property type="evidence" value="ECO:0007669"/>
    <property type="project" value="UniProtKB-ARBA"/>
</dbReference>
<evidence type="ECO:0000256" key="2">
    <source>
        <dbReference type="ARBA" id="ARBA00022714"/>
    </source>
</evidence>
<dbReference type="GO" id="GO:0006879">
    <property type="term" value="P:intracellular iron ion homeostasis"/>
    <property type="evidence" value="ECO:0007669"/>
    <property type="project" value="EnsemblFungi"/>
</dbReference>
<dbReference type="PROSITE" id="PS51352">
    <property type="entry name" value="THIOREDOXIN_2"/>
    <property type="match status" value="1"/>
</dbReference>
<gene>
    <name evidence="11" type="ORF">HYPBUDRAFT_167004</name>
</gene>
<dbReference type="GeneID" id="30997301"/>
<keyword evidence="2" id="KW-0001">2Fe-2S</keyword>
<dbReference type="InterPro" id="IPR013766">
    <property type="entry name" value="Thioredoxin_domain"/>
</dbReference>
<keyword evidence="6" id="KW-0676">Redox-active center</keyword>
<accession>A0A1E4RIL0</accession>
<dbReference type="STRING" id="984485.A0A1E4RIL0"/>
<evidence type="ECO:0000256" key="7">
    <source>
        <dbReference type="ARBA" id="ARBA00055846"/>
    </source>
</evidence>
<feature type="compositionally biased region" description="Low complexity" evidence="9">
    <location>
        <begin position="169"/>
        <end position="199"/>
    </location>
</feature>
<dbReference type="PROSITE" id="PS51354">
    <property type="entry name" value="GLUTAREDOXIN_2"/>
    <property type="match status" value="1"/>
</dbReference>
<dbReference type="CDD" id="cd02984">
    <property type="entry name" value="TRX_PICOT"/>
    <property type="match status" value="1"/>
</dbReference>
<dbReference type="GO" id="GO:1990229">
    <property type="term" value="C:iron-sulfur cluster assembly complex"/>
    <property type="evidence" value="ECO:0007669"/>
    <property type="project" value="UniProtKB-ARBA"/>
</dbReference>
<sequence length="307" mass="33442">MPGGPTCKAARESSRVTANGARGLLGVWHAREYELVGRSKGLLIYEIADTSDVINNNAIMSVTEIESEAQFTELTSKDPAKLIALYFHTPWAGPCQTMNSIFKTLAQANPTTLFLSINADDLSEISELFEVSAVPYFILIRNSTILKELSGADPKEFIAALNQFSDKPSSTSGNTDATTTAASSSTSTSTSIPPAASSEESPEALEERLKKLTSAAPVMLFMKGSPSSPQCGFSRQLVAILREHQVRFGFFDILKDDSVRQGLKNFSDWPTFPQLYINGEFQGGLDIIKESIEEDTEFFDNAIKNTA</sequence>
<dbReference type="GO" id="GO:0005829">
    <property type="term" value="C:cytosol"/>
    <property type="evidence" value="ECO:0007669"/>
    <property type="project" value="EnsemblFungi"/>
</dbReference>
<dbReference type="RefSeq" id="XP_020076175.1">
    <property type="nucleotide sequence ID" value="XM_020222752.1"/>
</dbReference>
<dbReference type="GO" id="GO:0046872">
    <property type="term" value="F:metal ion binding"/>
    <property type="evidence" value="ECO:0007669"/>
    <property type="project" value="UniProtKB-KW"/>
</dbReference>
<evidence type="ECO:0000259" key="10">
    <source>
        <dbReference type="PROSITE" id="PS51352"/>
    </source>
</evidence>
<dbReference type="Gene3D" id="3.40.30.10">
    <property type="entry name" value="Glutaredoxin"/>
    <property type="match status" value="2"/>
</dbReference>
<proteinExistence type="inferred from homology"/>
<evidence type="ECO:0000256" key="3">
    <source>
        <dbReference type="ARBA" id="ARBA00022723"/>
    </source>
</evidence>
<dbReference type="PANTHER" id="PTHR10293:SF73">
    <property type="entry name" value="GLUTAREDOXIN-3"/>
    <property type="match status" value="1"/>
</dbReference>
<feature type="region of interest" description="Disordered" evidence="9">
    <location>
        <begin position="166"/>
        <end position="206"/>
    </location>
</feature>
<organism evidence="11 12">
    <name type="scientific">Hyphopichia burtonii NRRL Y-1933</name>
    <dbReference type="NCBI Taxonomy" id="984485"/>
    <lineage>
        <taxon>Eukaryota</taxon>
        <taxon>Fungi</taxon>
        <taxon>Dikarya</taxon>
        <taxon>Ascomycota</taxon>
        <taxon>Saccharomycotina</taxon>
        <taxon>Pichiomycetes</taxon>
        <taxon>Debaryomycetaceae</taxon>
        <taxon>Hyphopichia</taxon>
    </lineage>
</organism>
<dbReference type="Proteomes" id="UP000095085">
    <property type="component" value="Unassembled WGS sequence"/>
</dbReference>
<evidence type="ECO:0000256" key="1">
    <source>
        <dbReference type="ARBA" id="ARBA00009630"/>
    </source>
</evidence>
<dbReference type="OrthoDB" id="415696at2759"/>
<dbReference type="FunFam" id="3.40.30.10:FF:000092">
    <property type="entry name" value="Monothiol glutaredoxin"/>
    <property type="match status" value="1"/>
</dbReference>
<evidence type="ECO:0000256" key="8">
    <source>
        <dbReference type="ARBA" id="ARBA00065077"/>
    </source>
</evidence>
<dbReference type="GO" id="GO:0061629">
    <property type="term" value="F:RNA polymerase II-specific DNA-binding transcription factor binding"/>
    <property type="evidence" value="ECO:0007669"/>
    <property type="project" value="UniProtKB-ARBA"/>
</dbReference>
<keyword evidence="12" id="KW-1185">Reference proteome</keyword>
<dbReference type="InterPro" id="IPR004480">
    <property type="entry name" value="Monothiol_GRX-rel"/>
</dbReference>
<dbReference type="SUPFAM" id="SSF52833">
    <property type="entry name" value="Thioredoxin-like"/>
    <property type="match status" value="2"/>
</dbReference>
<evidence type="ECO:0000256" key="9">
    <source>
        <dbReference type="SAM" id="MobiDB-lite"/>
    </source>
</evidence>
<dbReference type="InterPro" id="IPR033658">
    <property type="entry name" value="GRX_PICOT-like"/>
</dbReference>
<dbReference type="EMBL" id="KV454541">
    <property type="protein sequence ID" value="ODV67108.1"/>
    <property type="molecule type" value="Genomic_DNA"/>
</dbReference>
<dbReference type="CDD" id="cd03028">
    <property type="entry name" value="GRX_PICOT_like"/>
    <property type="match status" value="1"/>
</dbReference>
<comment type="subunit">
    <text evidence="8">Homodimer. Heterodimer with FRA2.</text>
</comment>
<dbReference type="GO" id="GO:0005634">
    <property type="term" value="C:nucleus"/>
    <property type="evidence" value="ECO:0007669"/>
    <property type="project" value="EnsemblFungi"/>
</dbReference>
<evidence type="ECO:0000256" key="4">
    <source>
        <dbReference type="ARBA" id="ARBA00023004"/>
    </source>
</evidence>
<dbReference type="Pfam" id="PF00085">
    <property type="entry name" value="Thioredoxin"/>
    <property type="match status" value="1"/>
</dbReference>
<dbReference type="GO" id="GO:0015038">
    <property type="term" value="F:glutathione disulfide oxidoreductase activity"/>
    <property type="evidence" value="ECO:0007669"/>
    <property type="project" value="EnsemblFungi"/>
</dbReference>
<dbReference type="FunFam" id="3.40.30.10:FF:000012">
    <property type="entry name" value="Monothiol glutaredoxin"/>
    <property type="match status" value="1"/>
</dbReference>
<comment type="similarity">
    <text evidence="1">Belongs to the glutaredoxin family. Monothiol subfamily.</text>
</comment>
<feature type="domain" description="Thioredoxin" evidence="10">
    <location>
        <begin position="51"/>
        <end position="166"/>
    </location>
</feature>
<keyword evidence="3" id="KW-0479">Metal-binding</keyword>
<evidence type="ECO:0000313" key="12">
    <source>
        <dbReference type="Proteomes" id="UP000095085"/>
    </source>
</evidence>
<evidence type="ECO:0000256" key="6">
    <source>
        <dbReference type="ARBA" id="ARBA00023284"/>
    </source>
</evidence>
<dbReference type="PANTHER" id="PTHR10293">
    <property type="entry name" value="GLUTAREDOXIN FAMILY MEMBER"/>
    <property type="match status" value="1"/>
</dbReference>
<evidence type="ECO:0000256" key="5">
    <source>
        <dbReference type="ARBA" id="ARBA00023014"/>
    </source>
</evidence>
<comment type="function">
    <text evidence="7">Monothiol glutaredoxin involved in the biogenesis of iron-sulfur clusters. Binds one iron-sulfur cluster per dimer. The iron-sulfur cluster is bound between subunits, and is complexed by a bound glutathione and a cysteine residue from each subunit.</text>
</comment>
<dbReference type="AlphaFoldDB" id="A0A1E4RIL0"/>
<protein>
    <submittedName>
        <fullName evidence="11">Glutaredoxin</fullName>
    </submittedName>
</protein>
<reference evidence="12" key="1">
    <citation type="submission" date="2016-05" db="EMBL/GenBank/DDBJ databases">
        <title>Comparative genomics of biotechnologically important yeasts.</title>
        <authorList>
            <consortium name="DOE Joint Genome Institute"/>
            <person name="Riley R."/>
            <person name="Haridas S."/>
            <person name="Wolfe K.H."/>
            <person name="Lopes M.R."/>
            <person name="Hittinger C.T."/>
            <person name="Goker M."/>
            <person name="Salamov A."/>
            <person name="Wisecaver J."/>
            <person name="Long T.M."/>
            <person name="Aerts A.L."/>
            <person name="Barry K."/>
            <person name="Choi C."/>
            <person name="Clum A."/>
            <person name="Coughlan A.Y."/>
            <person name="Deshpande S."/>
            <person name="Douglass A.P."/>
            <person name="Hanson S.J."/>
            <person name="Klenk H.-P."/>
            <person name="Labutti K."/>
            <person name="Lapidus A."/>
            <person name="Lindquist E."/>
            <person name="Lipzen A."/>
            <person name="Meier-Kolthoff J.P."/>
            <person name="Ohm R.A."/>
            <person name="Otillar R.P."/>
            <person name="Pangilinan J."/>
            <person name="Peng Y."/>
            <person name="Rokas A."/>
            <person name="Rosa C.A."/>
            <person name="Scheuner C."/>
            <person name="Sibirny A.A."/>
            <person name="Slot J.C."/>
            <person name="Stielow J.B."/>
            <person name="Sun H."/>
            <person name="Kurtzman C.P."/>
            <person name="Blackwell M."/>
            <person name="Grigoriev I.V."/>
            <person name="Jeffries T.W."/>
        </authorList>
    </citation>
    <scope>NUCLEOTIDE SEQUENCE [LARGE SCALE GENOMIC DNA]</scope>
    <source>
        <strain evidence="12">NRRL Y-1933</strain>
    </source>
</reference>
<dbReference type="Pfam" id="PF00462">
    <property type="entry name" value="Glutaredoxin"/>
    <property type="match status" value="1"/>
</dbReference>
<dbReference type="GO" id="GO:0051537">
    <property type="term" value="F:2 iron, 2 sulfur cluster binding"/>
    <property type="evidence" value="ECO:0007669"/>
    <property type="project" value="UniProtKB-KW"/>
</dbReference>
<dbReference type="InterPro" id="IPR036249">
    <property type="entry name" value="Thioredoxin-like_sf"/>
</dbReference>
<name>A0A1E4RIL0_9ASCO</name>
<keyword evidence="4" id="KW-0408">Iron</keyword>
<evidence type="ECO:0000313" key="11">
    <source>
        <dbReference type="EMBL" id="ODV67108.1"/>
    </source>
</evidence>
<keyword evidence="5" id="KW-0411">Iron-sulfur</keyword>
<dbReference type="InterPro" id="IPR002109">
    <property type="entry name" value="Glutaredoxin"/>
</dbReference>